<feature type="transmembrane region" description="Helical" evidence="2">
    <location>
        <begin position="43"/>
        <end position="61"/>
    </location>
</feature>
<dbReference type="GO" id="GO:0006508">
    <property type="term" value="P:proteolysis"/>
    <property type="evidence" value="ECO:0007669"/>
    <property type="project" value="InterPro"/>
</dbReference>
<keyword evidence="2" id="KW-1133">Transmembrane helix</keyword>
<dbReference type="PANTHER" id="PTHR12994">
    <property type="entry name" value="SECERNIN"/>
    <property type="match status" value="1"/>
</dbReference>
<organism evidence="3 4">
    <name type="scientific">Acanthosepion pharaonis</name>
    <name type="common">Pharaoh cuttlefish</name>
    <name type="synonym">Sepia pharaonis</name>
    <dbReference type="NCBI Taxonomy" id="158019"/>
    <lineage>
        <taxon>Eukaryota</taxon>
        <taxon>Metazoa</taxon>
        <taxon>Spiralia</taxon>
        <taxon>Lophotrochozoa</taxon>
        <taxon>Mollusca</taxon>
        <taxon>Cephalopoda</taxon>
        <taxon>Coleoidea</taxon>
        <taxon>Decapodiformes</taxon>
        <taxon>Sepiida</taxon>
        <taxon>Sepiina</taxon>
        <taxon>Sepiidae</taxon>
        <taxon>Acanthosepion</taxon>
    </lineage>
</organism>
<proteinExistence type="inferred from homology"/>
<feature type="transmembrane region" description="Helical" evidence="2">
    <location>
        <begin position="68"/>
        <end position="87"/>
    </location>
</feature>
<name>A0A812EF78_ACAPH</name>
<dbReference type="InterPro" id="IPR005322">
    <property type="entry name" value="Peptidase_C69"/>
</dbReference>
<evidence type="ECO:0000256" key="2">
    <source>
        <dbReference type="SAM" id="Phobius"/>
    </source>
</evidence>
<dbReference type="GO" id="GO:0016805">
    <property type="term" value="F:dipeptidase activity"/>
    <property type="evidence" value="ECO:0007669"/>
    <property type="project" value="InterPro"/>
</dbReference>
<comment type="caution">
    <text evidence="3">The sequence shown here is derived from an EMBL/GenBank/DDBJ whole genome shotgun (WGS) entry which is preliminary data.</text>
</comment>
<protein>
    <submittedName>
        <fullName evidence="3">SCRN</fullName>
    </submittedName>
</protein>
<dbReference type="Gene3D" id="3.60.60.10">
    <property type="entry name" value="Penicillin V Acylase, Chain A"/>
    <property type="match status" value="1"/>
</dbReference>
<comment type="similarity">
    <text evidence="1">Belongs to the peptidase C69 family. Secernin subfamily.</text>
</comment>
<dbReference type="AlphaFoldDB" id="A0A812EF78"/>
<keyword evidence="2" id="KW-0472">Membrane</keyword>
<dbReference type="PANTHER" id="PTHR12994:SF17">
    <property type="entry name" value="LD30995P"/>
    <property type="match status" value="1"/>
</dbReference>
<gene>
    <name evidence="3" type="ORF">SPHA_73321</name>
</gene>
<dbReference type="EMBL" id="CAHIKZ030005372">
    <property type="protein sequence ID" value="CAE1323446.1"/>
    <property type="molecule type" value="Genomic_DNA"/>
</dbReference>
<evidence type="ECO:0000313" key="4">
    <source>
        <dbReference type="Proteomes" id="UP000597762"/>
    </source>
</evidence>
<keyword evidence="4" id="KW-1185">Reference proteome</keyword>
<reference evidence="3" key="1">
    <citation type="submission" date="2021-01" db="EMBL/GenBank/DDBJ databases">
        <authorList>
            <person name="Li R."/>
            <person name="Bekaert M."/>
        </authorList>
    </citation>
    <scope>NUCLEOTIDE SEQUENCE</scope>
    <source>
        <strain evidence="3">Farmed</strain>
    </source>
</reference>
<dbReference type="OrthoDB" id="5175656at2759"/>
<dbReference type="Proteomes" id="UP000597762">
    <property type="component" value="Unassembled WGS sequence"/>
</dbReference>
<evidence type="ECO:0000256" key="1">
    <source>
        <dbReference type="ARBA" id="ARBA00005705"/>
    </source>
</evidence>
<sequence>MSLLLFSLFHSYFCHSSLSFFQSHSCFFPSFLSLIPLTLQFVYLLPHSLSLSFFLAVQVVFTTRFFSTILFLFCSLFVSTSLSSIILTHAPKKGKATPGSFRKRKEEKKRYYKDENFGFCPVLSTMSEIPSYVFVVLPPLTADGKVIFGKNSNRPDTEVQEVVYFAAKDYDSGTKVSCTFIDIDQVSHSHAVILSKPAWMWGAEMGANEHGVCVGSSVAHTKMEEKLGDEERLLGADLVRLTLERSRGAAEGVDVLCSLLNHHGQGGPYSEVPGFTNACQLCTTFLIVDSSEAWVVETAAGGQFWAAEKVSSNLHSLHGKLTIGTNFAKSSEGLISKATEAGLYKESDGPFNFSKVFSVSETEETNPIIQEAEEILESGAIKPLTAFQHLRKKEIGIDVIKNQFVTAGSQISVLSPQEASSTAACCHWFTATPNPKTSIFKPFLFSSDVYQHLETISPVYNDDDPARSKPRFERQVDRKHKLYQCHLNLKSILEAGGPQAMQLAGTLEMLEGTCLADMEDTLNQLHALDPKKLANTFSHVIRLEMNFLKK</sequence>
<evidence type="ECO:0000313" key="3">
    <source>
        <dbReference type="EMBL" id="CAE1323446.1"/>
    </source>
</evidence>
<accession>A0A812EF78</accession>
<dbReference type="GO" id="GO:0070004">
    <property type="term" value="F:cysteine-type exopeptidase activity"/>
    <property type="evidence" value="ECO:0007669"/>
    <property type="project" value="InterPro"/>
</dbReference>
<dbReference type="Pfam" id="PF03577">
    <property type="entry name" value="Peptidase_C69"/>
    <property type="match status" value="1"/>
</dbReference>
<keyword evidence="2" id="KW-0812">Transmembrane</keyword>